<sequence>MMDKDTIAIAALPSQVDRSNAMAHGGMGGLVETGDATEADSHRCKPGERRVTFRFLVSQDEEHVRLELGVGGSAVDLGERAHHQTLLLLARERRGDESQGVVSSEAGWRDVVSLGAMLGIDTQHINTHLFRALRQLSPALGQLAIELDLVERRRGQVRFGGAAFEVVDWRGIPVRA</sequence>
<evidence type="ECO:0000313" key="1">
    <source>
        <dbReference type="EMBL" id="GGC03084.1"/>
    </source>
</evidence>
<organism evidence="1 2">
    <name type="scientific">Pseudoduganella buxea</name>
    <dbReference type="NCBI Taxonomy" id="1949069"/>
    <lineage>
        <taxon>Bacteria</taxon>
        <taxon>Pseudomonadati</taxon>
        <taxon>Pseudomonadota</taxon>
        <taxon>Betaproteobacteria</taxon>
        <taxon>Burkholderiales</taxon>
        <taxon>Oxalobacteraceae</taxon>
        <taxon>Telluria group</taxon>
        <taxon>Pseudoduganella</taxon>
    </lineage>
</organism>
<gene>
    <name evidence="1" type="ORF">GCM10011572_26330</name>
</gene>
<comment type="caution">
    <text evidence="1">The sequence shown here is derived from an EMBL/GenBank/DDBJ whole genome shotgun (WGS) entry which is preliminary data.</text>
</comment>
<proteinExistence type="predicted"/>
<dbReference type="Proteomes" id="UP000622638">
    <property type="component" value="Unassembled WGS sequence"/>
</dbReference>
<dbReference type="EMBL" id="BMKG01000010">
    <property type="protein sequence ID" value="GGC03084.1"/>
    <property type="molecule type" value="Genomic_DNA"/>
</dbReference>
<protein>
    <submittedName>
        <fullName evidence="1">Uncharacterized protein</fullName>
    </submittedName>
</protein>
<reference evidence="2" key="1">
    <citation type="journal article" date="2019" name="Int. J. Syst. Evol. Microbiol.">
        <title>The Global Catalogue of Microorganisms (GCM) 10K type strain sequencing project: providing services to taxonomists for standard genome sequencing and annotation.</title>
        <authorList>
            <consortium name="The Broad Institute Genomics Platform"/>
            <consortium name="The Broad Institute Genome Sequencing Center for Infectious Disease"/>
            <person name="Wu L."/>
            <person name="Ma J."/>
        </authorList>
    </citation>
    <scope>NUCLEOTIDE SEQUENCE [LARGE SCALE GENOMIC DNA]</scope>
    <source>
        <strain evidence="2">CGMCC 1.15931</strain>
    </source>
</reference>
<evidence type="ECO:0000313" key="2">
    <source>
        <dbReference type="Proteomes" id="UP000622638"/>
    </source>
</evidence>
<keyword evidence="2" id="KW-1185">Reference proteome</keyword>
<name>A0ABQ1KRK6_9BURK</name>
<accession>A0ABQ1KRK6</accession>